<dbReference type="Pfam" id="PF13573">
    <property type="entry name" value="SprB"/>
    <property type="match status" value="11"/>
</dbReference>
<dbReference type="Gene3D" id="2.60.40.740">
    <property type="match status" value="1"/>
</dbReference>
<sequence length="1625" mass="175925">MKKIYTLLLITLLGYSQINAQSTKTVTIVTPKPITITSTPSYTNATENGKADGKLSIEFEGGTGDFEYIWFKGGQKITSLNWDSLPAGKYIIYAKDKTRTCQSNGFSFTINEPEKVIVSAPKPTNITCPGGTGSITATAKGGFPYSPTPITRTYTYTWYNCDKSGTIINTNPISGPNNSPSISGQNAGYYKVFATDSEGATSEGFVVELEANPQIKSVILSKKDVSCFGINDGEIQISLEGGVAPLSVLWNDNSISTNRTGLKAGTYWYTVTDANSCKFTNNVITEITQPPTALGISKTIEKTQPTSPTAADGTITITTTGGTTPYTYVWTKNGQPFSANTNPGTGLTTGLENGSYQIKVVDKNGCNATTNIIELKALSIAQINKTNIDCKSSATGSITIEASGGTGTYFYRWIKIENGIETEISGQTNSTIVNLVTGNYRVGVKDDKKEIFKDFYLSEPQDALSVTHTSTDVSCNGGNNGTIALDIKGGTGPYKATFKDINDASKIINTTKLIAGTYSYIVTDKNNCTYNSPANIEITQNAPVTITSVVKKQPTINTANDGQIIVNADGGTKTYTYSLKKDGVSTGITYTTNTIIGLGDGVYEIIAKDSNDCTSASETFTLKALVIAFVNKIDVTCNGANTGSIQVVTSGGTPKDLNQYNYKWYYKRKVADQYTLLVETTSDKIESLYAGFYKVIVTDNVNISRELVIAELTERPAITCTFTQTNVNCFSGSDATITLNIQGGTGDYHVLWNDGVTTKDRAEIPVGDYSFTIIDDNGCSYSTAPAIVKITEPLKPLTIASFEKADASGYLLKNGHIDVSAAEGTFPYTYQWYQGTGTAKIIMTGKTNRLLDGIGLGTYSIIVTDKNKCTTEASYIINQPDELLITSITETQSIKCFTNKQAILKATISGGAPIGIPDTDKEYLYKWYNVLTPNIVASTTNSSETLRAGDYILEVSDGFGNSYTSNPVTVTEPKLLKINYTQKNVSCYGGNDAEIAINITGGVGPYKIVWSTGKNADQNTIKDLLASTYNVTVTDANLCTDYQEITITEPQAMRIQVLKTPPSALGQNDASIKVTVVGGTPNYNFEWFDKDGNSIYIDNDKESNSINNIYVGQYFITIIDANGCKIDKRDLDKVDPLSIKLTQINIVKCHGDATASVKAITSGGLPGYYYKWYDVNNPALIISENETLMNAKAGTYYVIATDSFGKSIKSETITITEPTTLDNSLSSEYTRCGDGNDWTITSAASQGTAPYSYLWNTGVRTPNLVNVPPGNYSLLVTDNNGCTITKTITLVAPPHLAATHKIKIPTCYAGSDATITVTPINGIAPYSYLWNTGEKSNVLSNAPAGDYTVAITDMKGCIINHTYTIVNPPKDIINIGEDVTLCFDQTLTINATIDDDKATYSWTSDKGFKSNKAMVTVSEPANYTVVVTNKLGCEASDTIKISSQNTAISAEFAVSSQVFKNEKFIIVDISNPDADEIEWVIPANATVISKNKDFAEISFSQAGEYDITLNTKKGNCTAFQTKQVLVTEGEYEDNNPDDETLKKFDLKIYPNPSKGTFTVDVLLDKVMPAHVKVYNLNNNLLIDSKTQEGKDNYLFNFSLNGLPSGVYFVLFESQQGSKLRKIIIQ</sequence>
<feature type="signal peptide" evidence="2">
    <location>
        <begin position="1"/>
        <end position="20"/>
    </location>
</feature>
<name>A0A9W4XEX7_9FLAO</name>
<organism evidence="4 5">
    <name type="scientific">Flavobacterium collinsii</name>
    <dbReference type="NCBI Taxonomy" id="1114861"/>
    <lineage>
        <taxon>Bacteria</taxon>
        <taxon>Pseudomonadati</taxon>
        <taxon>Bacteroidota</taxon>
        <taxon>Flavobacteriia</taxon>
        <taxon>Flavobacteriales</taxon>
        <taxon>Flavobacteriaceae</taxon>
        <taxon>Flavobacterium</taxon>
    </lineage>
</organism>
<evidence type="ECO:0000256" key="2">
    <source>
        <dbReference type="SAM" id="SignalP"/>
    </source>
</evidence>
<evidence type="ECO:0000313" key="5">
    <source>
        <dbReference type="Proteomes" id="UP001152749"/>
    </source>
</evidence>
<dbReference type="EMBL" id="OX336425">
    <property type="protein sequence ID" value="CAI2767620.1"/>
    <property type="molecule type" value="Genomic_DNA"/>
</dbReference>
<dbReference type="NCBIfam" id="TIGR04183">
    <property type="entry name" value="Por_Secre_tail"/>
    <property type="match status" value="1"/>
</dbReference>
<protein>
    <recommendedName>
        <fullName evidence="3">Secretion system C-terminal sorting domain-containing protein</fullName>
    </recommendedName>
</protein>
<gene>
    <name evidence="4" type="ORF">TRV642_2771</name>
</gene>
<keyword evidence="1 2" id="KW-0732">Signal</keyword>
<dbReference type="Gene3D" id="2.60.40.10">
    <property type="entry name" value="Immunoglobulins"/>
    <property type="match status" value="3"/>
</dbReference>
<proteinExistence type="predicted"/>
<dbReference type="InterPro" id="IPR025667">
    <property type="entry name" value="SprB_repeat"/>
</dbReference>
<feature type="chain" id="PRO_5040883668" description="Secretion system C-terminal sorting domain-containing protein" evidence="2">
    <location>
        <begin position="21"/>
        <end position="1625"/>
    </location>
</feature>
<dbReference type="KEGG" id="fcs:TRV642_2771"/>
<accession>A0A9W4XEX7</accession>
<evidence type="ECO:0000313" key="4">
    <source>
        <dbReference type="EMBL" id="CAI2767620.1"/>
    </source>
</evidence>
<evidence type="ECO:0000256" key="1">
    <source>
        <dbReference type="ARBA" id="ARBA00022729"/>
    </source>
</evidence>
<dbReference type="Proteomes" id="UP001152749">
    <property type="component" value="Chromosome"/>
</dbReference>
<dbReference type="RefSeq" id="WP_263360469.1">
    <property type="nucleotide sequence ID" value="NZ_OX336425.1"/>
</dbReference>
<evidence type="ECO:0000259" key="3">
    <source>
        <dbReference type="Pfam" id="PF18962"/>
    </source>
</evidence>
<feature type="domain" description="Secretion system C-terminal sorting" evidence="3">
    <location>
        <begin position="1548"/>
        <end position="1624"/>
    </location>
</feature>
<dbReference type="InterPro" id="IPR013783">
    <property type="entry name" value="Ig-like_fold"/>
</dbReference>
<reference evidence="4" key="1">
    <citation type="submission" date="2022-09" db="EMBL/GenBank/DDBJ databases">
        <authorList>
            <person name="Duchaud E."/>
        </authorList>
    </citation>
    <scope>NUCLEOTIDE SEQUENCE</scope>
    <source>
        <strain evidence="4">TRV642</strain>
    </source>
</reference>
<dbReference type="InterPro" id="IPR026444">
    <property type="entry name" value="Secre_tail"/>
</dbReference>
<dbReference type="Pfam" id="PF18962">
    <property type="entry name" value="Por_Secre_tail"/>
    <property type="match status" value="1"/>
</dbReference>